<dbReference type="GO" id="GO:0005829">
    <property type="term" value="C:cytosol"/>
    <property type="evidence" value="ECO:0007669"/>
    <property type="project" value="TreeGrafter"/>
</dbReference>
<gene>
    <name evidence="1" type="primary">paaC</name>
    <name evidence="1" type="ORF">GCM10011511_39670</name>
</gene>
<dbReference type="PANTHER" id="PTHR30458:SF0">
    <property type="entry name" value="1,2-PHENYLACETYL-COA EPOXIDASE, SUBUNIT C"/>
    <property type="match status" value="1"/>
</dbReference>
<keyword evidence="2" id="KW-1185">Reference proteome</keyword>
<dbReference type="InterPro" id="IPR011882">
    <property type="entry name" value="PaaC"/>
</dbReference>
<name>A0A8J2XVG3_9BACT</name>
<dbReference type="FunFam" id="1.20.1260.10:FF:000012">
    <property type="entry name" value="1,2-phenylacetyl-CoA epoxidase, subunit C"/>
    <property type="match status" value="1"/>
</dbReference>
<comment type="caution">
    <text evidence="1">The sequence shown here is derived from an EMBL/GenBank/DDBJ whole genome shotgun (WGS) entry which is preliminary data.</text>
</comment>
<dbReference type="GO" id="GO:0010124">
    <property type="term" value="P:phenylacetate catabolic process"/>
    <property type="evidence" value="ECO:0007669"/>
    <property type="project" value="InterPro"/>
</dbReference>
<dbReference type="SUPFAM" id="SSF47240">
    <property type="entry name" value="Ferritin-like"/>
    <property type="match status" value="1"/>
</dbReference>
<dbReference type="Gene3D" id="1.20.1260.10">
    <property type="match status" value="1"/>
</dbReference>
<reference evidence="1" key="2">
    <citation type="submission" date="2020-09" db="EMBL/GenBank/DDBJ databases">
        <authorList>
            <person name="Sun Q."/>
            <person name="Zhou Y."/>
        </authorList>
    </citation>
    <scope>NUCLEOTIDE SEQUENCE</scope>
    <source>
        <strain evidence="1">CGMCC 1.15448</strain>
    </source>
</reference>
<accession>A0A8J2XVG3</accession>
<evidence type="ECO:0000313" key="2">
    <source>
        <dbReference type="Proteomes" id="UP000607559"/>
    </source>
</evidence>
<dbReference type="EMBL" id="BMJC01000004">
    <property type="protein sequence ID" value="GGB12120.1"/>
    <property type="molecule type" value="Genomic_DNA"/>
</dbReference>
<dbReference type="InterPro" id="IPR009078">
    <property type="entry name" value="Ferritin-like_SF"/>
</dbReference>
<dbReference type="InterPro" id="IPR052703">
    <property type="entry name" value="Aromatic_CoA_ox/epox"/>
</dbReference>
<evidence type="ECO:0000313" key="1">
    <source>
        <dbReference type="EMBL" id="GGB12120.1"/>
    </source>
</evidence>
<dbReference type="RefSeq" id="WP_188934952.1">
    <property type="nucleotide sequence ID" value="NZ_BMJC01000004.1"/>
</dbReference>
<dbReference type="InterPro" id="IPR007814">
    <property type="entry name" value="PaaA_PaaC"/>
</dbReference>
<protein>
    <submittedName>
        <fullName evidence="1">Phenylacetic acid degradation protein</fullName>
    </submittedName>
</protein>
<reference evidence="1" key="1">
    <citation type="journal article" date="2014" name="Int. J. Syst. Evol. Microbiol.">
        <title>Complete genome sequence of Corynebacterium casei LMG S-19264T (=DSM 44701T), isolated from a smear-ripened cheese.</title>
        <authorList>
            <consortium name="US DOE Joint Genome Institute (JGI-PGF)"/>
            <person name="Walter F."/>
            <person name="Albersmeier A."/>
            <person name="Kalinowski J."/>
            <person name="Ruckert C."/>
        </authorList>
    </citation>
    <scope>NUCLEOTIDE SEQUENCE</scope>
    <source>
        <strain evidence="1">CGMCC 1.15448</strain>
    </source>
</reference>
<sequence>MTVQHTIDYTLHLADNALVLGHRNSEWTGHGPILEQDIALSNIALDLIGQARYLYQYAARLMTMQGGPEVTEDVLAYLRDSWDYRNCLLVEQANGDWGKTVLRQFFFSAYQYFFYRELQHSRDAELSAIAEKALKEVTYHLRWSSEWVIRLGDGTEESHARMEKALDQLWMYTGELFQPAGFEQALAPGGIAVDLGEIKPLWELRVGEVLKEATLTTPGSMMQQGGKQGKHTEHLGYLLAEMQFLQRAYPGNEW</sequence>
<proteinExistence type="predicted"/>
<dbReference type="NCBIfam" id="TIGR02158">
    <property type="entry name" value="PA_CoA_Oxy3"/>
    <property type="match status" value="1"/>
</dbReference>
<dbReference type="PANTHER" id="PTHR30458">
    <property type="entry name" value="PHENYLACETIC ACID DEGRADATION PROTEIN PAA"/>
    <property type="match status" value="1"/>
</dbReference>
<dbReference type="InterPro" id="IPR012347">
    <property type="entry name" value="Ferritin-like"/>
</dbReference>
<dbReference type="Pfam" id="PF05138">
    <property type="entry name" value="PaaA_PaaC"/>
    <property type="match status" value="1"/>
</dbReference>
<organism evidence="1 2">
    <name type="scientific">Puia dinghuensis</name>
    <dbReference type="NCBI Taxonomy" id="1792502"/>
    <lineage>
        <taxon>Bacteria</taxon>
        <taxon>Pseudomonadati</taxon>
        <taxon>Bacteroidota</taxon>
        <taxon>Chitinophagia</taxon>
        <taxon>Chitinophagales</taxon>
        <taxon>Chitinophagaceae</taxon>
        <taxon>Puia</taxon>
    </lineage>
</organism>
<dbReference type="PIRSF" id="PIRSF037834">
    <property type="entry name" value="PA_CoA_Oase3"/>
    <property type="match status" value="1"/>
</dbReference>
<dbReference type="AlphaFoldDB" id="A0A8J2XVG3"/>
<dbReference type="Proteomes" id="UP000607559">
    <property type="component" value="Unassembled WGS sequence"/>
</dbReference>